<dbReference type="SMART" id="SM00829">
    <property type="entry name" value="PKS_ER"/>
    <property type="match status" value="1"/>
</dbReference>
<dbReference type="PANTHER" id="PTHR44154:SF1">
    <property type="entry name" value="QUINONE OXIDOREDUCTASE"/>
    <property type="match status" value="1"/>
</dbReference>
<evidence type="ECO:0000256" key="1">
    <source>
        <dbReference type="ARBA" id="ARBA00022857"/>
    </source>
</evidence>
<evidence type="ECO:0000313" key="3">
    <source>
        <dbReference type="EMBL" id="MDT0307463.1"/>
    </source>
</evidence>
<keyword evidence="1" id="KW-0521">NADP</keyword>
<feature type="domain" description="Enoyl reductase (ER)" evidence="2">
    <location>
        <begin position="10"/>
        <end position="322"/>
    </location>
</feature>
<accession>A0ABU2L8C8</accession>
<dbReference type="SUPFAM" id="SSF51735">
    <property type="entry name" value="NAD(P)-binding Rossmann-fold domains"/>
    <property type="match status" value="1"/>
</dbReference>
<dbReference type="Pfam" id="PF00107">
    <property type="entry name" value="ADH_zinc_N"/>
    <property type="match status" value="1"/>
</dbReference>
<dbReference type="EMBL" id="JAVREN010000012">
    <property type="protein sequence ID" value="MDT0307463.1"/>
    <property type="molecule type" value="Genomic_DNA"/>
</dbReference>
<dbReference type="InterPro" id="IPR013154">
    <property type="entry name" value="ADH-like_N"/>
</dbReference>
<evidence type="ECO:0000313" key="4">
    <source>
        <dbReference type="Proteomes" id="UP001183388"/>
    </source>
</evidence>
<gene>
    <name evidence="3" type="ORF">RM780_10865</name>
</gene>
<name>A0ABU2L8C8_9ACTN</name>
<dbReference type="InterPro" id="IPR013149">
    <property type="entry name" value="ADH-like_C"/>
</dbReference>
<dbReference type="InterPro" id="IPR020843">
    <property type="entry name" value="ER"/>
</dbReference>
<reference evidence="4" key="1">
    <citation type="submission" date="2023-07" db="EMBL/GenBank/DDBJ databases">
        <title>30 novel species of actinomycetes from the DSMZ collection.</title>
        <authorList>
            <person name="Nouioui I."/>
        </authorList>
    </citation>
    <scope>NUCLEOTIDE SEQUENCE [LARGE SCALE GENOMIC DNA]</scope>
    <source>
        <strain evidence="4">DSM 44917</strain>
    </source>
</reference>
<keyword evidence="4" id="KW-1185">Reference proteome</keyword>
<dbReference type="Proteomes" id="UP001183388">
    <property type="component" value="Unassembled WGS sequence"/>
</dbReference>
<dbReference type="InterPro" id="IPR011032">
    <property type="entry name" value="GroES-like_sf"/>
</dbReference>
<dbReference type="RefSeq" id="WP_311630412.1">
    <property type="nucleotide sequence ID" value="NZ_JAVREN010000012.1"/>
</dbReference>
<dbReference type="Pfam" id="PF08240">
    <property type="entry name" value="ADH_N"/>
    <property type="match status" value="1"/>
</dbReference>
<dbReference type="Gene3D" id="3.90.180.10">
    <property type="entry name" value="Medium-chain alcohol dehydrogenases, catalytic domain"/>
    <property type="match status" value="1"/>
</dbReference>
<organism evidence="3 4">
    <name type="scientific">Streptomyces boetiae</name>
    <dbReference type="NCBI Taxonomy" id="3075541"/>
    <lineage>
        <taxon>Bacteria</taxon>
        <taxon>Bacillati</taxon>
        <taxon>Actinomycetota</taxon>
        <taxon>Actinomycetes</taxon>
        <taxon>Kitasatosporales</taxon>
        <taxon>Streptomycetaceae</taxon>
        <taxon>Streptomyces</taxon>
    </lineage>
</organism>
<dbReference type="CDD" id="cd08253">
    <property type="entry name" value="zeta_crystallin"/>
    <property type="match status" value="1"/>
</dbReference>
<sequence>MRAAYIERLGPPEEIRCGTLPDPEPGPGEVLVEVAASAVNPVDTLVRAGAFRTPVTFPFAVGRDLTGTVLAAGPGAEGFAPGERVWCNSLGHGGRQGAAAERAAVPSDRLYRLPPGADPVEAAAVLHPAATAWLALFRHAGLLAGETVLVAGAAGNVGSALVLQAARAGARVIATAHPRDEEYVRSLGAHEVLDYRRPAGARLRALCPDGIDVHVDTSGRQRLAEVVDLLAWRGRIVLLAGTAARPELPAGQLYQRDGSILGFVISRATTAELAGAAEAVNALLAEGALRARAVERLPLEAAPEAHARVENGRVRGGHRLVLLPGYPGLGAAAGA</sequence>
<comment type="caution">
    <text evidence="3">The sequence shown here is derived from an EMBL/GenBank/DDBJ whole genome shotgun (WGS) entry which is preliminary data.</text>
</comment>
<dbReference type="PANTHER" id="PTHR44154">
    <property type="entry name" value="QUINONE OXIDOREDUCTASE"/>
    <property type="match status" value="1"/>
</dbReference>
<dbReference type="InterPro" id="IPR051603">
    <property type="entry name" value="Zinc-ADH_QOR/CCCR"/>
</dbReference>
<dbReference type="InterPro" id="IPR036291">
    <property type="entry name" value="NAD(P)-bd_dom_sf"/>
</dbReference>
<protein>
    <submittedName>
        <fullName evidence="3">NADPH:quinone reductase</fullName>
    </submittedName>
</protein>
<proteinExistence type="predicted"/>
<dbReference type="Gene3D" id="3.40.50.720">
    <property type="entry name" value="NAD(P)-binding Rossmann-like Domain"/>
    <property type="match status" value="1"/>
</dbReference>
<dbReference type="SUPFAM" id="SSF50129">
    <property type="entry name" value="GroES-like"/>
    <property type="match status" value="1"/>
</dbReference>
<evidence type="ECO:0000259" key="2">
    <source>
        <dbReference type="SMART" id="SM00829"/>
    </source>
</evidence>